<proteinExistence type="predicted"/>
<feature type="compositionally biased region" description="Basic residues" evidence="1">
    <location>
        <begin position="183"/>
        <end position="195"/>
    </location>
</feature>
<dbReference type="Proteomes" id="UP000515154">
    <property type="component" value="Linkage group LG25"/>
</dbReference>
<evidence type="ECO:0000256" key="1">
    <source>
        <dbReference type="SAM" id="MobiDB-lite"/>
    </source>
</evidence>
<evidence type="ECO:0000313" key="2">
    <source>
        <dbReference type="Proteomes" id="UP000515154"/>
    </source>
</evidence>
<dbReference type="AlphaFoldDB" id="A0A6P7TID0"/>
<protein>
    <submittedName>
        <fullName evidence="3">Uncharacterized protein LOC115224445</fullName>
    </submittedName>
</protein>
<evidence type="ECO:0000313" key="3">
    <source>
        <dbReference type="RefSeq" id="XP_029651208.1"/>
    </source>
</evidence>
<accession>A0A6P7TID0</accession>
<dbReference type="KEGG" id="osn:115224445"/>
<gene>
    <name evidence="3" type="primary">LOC115224445</name>
</gene>
<reference evidence="3" key="1">
    <citation type="submission" date="2025-08" db="UniProtKB">
        <authorList>
            <consortium name="RefSeq"/>
        </authorList>
    </citation>
    <scope>IDENTIFICATION</scope>
</reference>
<dbReference type="RefSeq" id="XP_029651208.1">
    <property type="nucleotide sequence ID" value="XM_029795348.2"/>
</dbReference>
<sequence length="203" mass="23276">MENMRRSFRATRRSRRYLSLRDKENRLLATPEYVKKRPEIEDRIDEECPQCTQAENESRARNGPTGGNCQFSRSASVRKTVIDAVGTLKRKISSTAQLMSQGSMADIGRRRSLRIASRTPPRCTHGINSVYSPFSFETPEKRKAERKWCDIETPTKLRREVEALTSDMQALASLTPNTLRSRASARKKSPRRLNQAKKFQTVV</sequence>
<feature type="region of interest" description="Disordered" evidence="1">
    <location>
        <begin position="179"/>
        <end position="203"/>
    </location>
</feature>
<keyword evidence="2" id="KW-1185">Reference proteome</keyword>
<name>A0A6P7TID0_9MOLL</name>
<organism evidence="2 3">
    <name type="scientific">Octopus sinensis</name>
    <name type="common">East Asian common octopus</name>
    <dbReference type="NCBI Taxonomy" id="2607531"/>
    <lineage>
        <taxon>Eukaryota</taxon>
        <taxon>Metazoa</taxon>
        <taxon>Spiralia</taxon>
        <taxon>Lophotrochozoa</taxon>
        <taxon>Mollusca</taxon>
        <taxon>Cephalopoda</taxon>
        <taxon>Coleoidea</taxon>
        <taxon>Octopodiformes</taxon>
        <taxon>Octopoda</taxon>
        <taxon>Incirrata</taxon>
        <taxon>Octopodidae</taxon>
        <taxon>Octopus</taxon>
    </lineage>
</organism>